<feature type="transmembrane region" description="Helical" evidence="9">
    <location>
        <begin position="37"/>
        <end position="62"/>
    </location>
</feature>
<dbReference type="GO" id="GO:0015818">
    <property type="term" value="P:isoleucine transport"/>
    <property type="evidence" value="ECO:0007669"/>
    <property type="project" value="TreeGrafter"/>
</dbReference>
<comment type="function">
    <text evidence="9">Component of the transport system for branched-chain amino acids.</text>
</comment>
<feature type="transmembrane region" description="Helical" evidence="9">
    <location>
        <begin position="310"/>
        <end position="329"/>
    </location>
</feature>
<keyword evidence="6 9" id="KW-0029">Amino-acid transport</keyword>
<keyword evidence="11" id="KW-1185">Reference proteome</keyword>
<comment type="caution">
    <text evidence="10">The sequence shown here is derived from an EMBL/GenBank/DDBJ whole genome shotgun (WGS) entry which is preliminary data.</text>
</comment>
<sequence>MRARDTLFIGFTLFALFFGAGNLIYPVSLGMESGHSYFAAIAGFVLTGVGLPIITIAAISLVQNGAIQLAGRVHPMFGLLFTSMVYLVIGPFFAIPRAANVAFETGVVPFVNGSSLTLFIFTIVFFILVYWVSLNPSKMVDRIGQMLTPALFLAILGLVIGSFFFLDGPVQSAGEKYQAQPFFTGFLEGYLTMDAIASLAFGIIVITSFRDRGVTNPKVLMTRTIKAGLITAVALTSVYVAIGWIGVKMASEGTYDNGSAILSGAAQIMFGQPGTILLGVIVSLACFTTCVGLTVACGQFFSKRIPNMSYNAVIIIVTLISFGISNIGLNQIISYSVPVLVFVYPITIVLVALTFIGRLFNHSTYVYRGAILFTSVIALYDGLVAFGVDVSSIQPLISQLPLFELNLSWVVPAIIGGLIGGGIQLIKQPKEQSASKESYQN</sequence>
<dbReference type="PANTHER" id="PTHR30588">
    <property type="entry name" value="BRANCHED-CHAIN AMINO ACID TRANSPORT SYSTEM 2 CARRIER PROTEIN"/>
    <property type="match status" value="1"/>
</dbReference>
<feature type="transmembrane region" description="Helical" evidence="9">
    <location>
        <begin position="115"/>
        <end position="134"/>
    </location>
</feature>
<feature type="transmembrane region" description="Helical" evidence="9">
    <location>
        <begin position="7"/>
        <end position="25"/>
    </location>
</feature>
<evidence type="ECO:0000256" key="1">
    <source>
        <dbReference type="ARBA" id="ARBA00004651"/>
    </source>
</evidence>
<dbReference type="RefSeq" id="WP_197317127.1">
    <property type="nucleotide sequence ID" value="NZ_JADZSC010000002.1"/>
</dbReference>
<keyword evidence="3 9" id="KW-0813">Transport</keyword>
<dbReference type="GO" id="GO:0015190">
    <property type="term" value="F:L-leucine transmembrane transporter activity"/>
    <property type="evidence" value="ECO:0007669"/>
    <property type="project" value="TreeGrafter"/>
</dbReference>
<dbReference type="AlphaFoldDB" id="A0A931HVD8"/>
<comment type="similarity">
    <text evidence="2 9">Belongs to the branched chain amino acid transporter family.</text>
</comment>
<proteinExistence type="inferred from homology"/>
<name>A0A931HVD8_9BACI</name>
<feature type="transmembrane region" description="Helical" evidence="9">
    <location>
        <begin position="74"/>
        <end position="95"/>
    </location>
</feature>
<evidence type="ECO:0000256" key="8">
    <source>
        <dbReference type="ARBA" id="ARBA00023136"/>
    </source>
</evidence>
<evidence type="ECO:0000256" key="4">
    <source>
        <dbReference type="ARBA" id="ARBA00022475"/>
    </source>
</evidence>
<evidence type="ECO:0000313" key="11">
    <source>
        <dbReference type="Proteomes" id="UP000614490"/>
    </source>
</evidence>
<gene>
    <name evidence="10" type="primary">brnQ</name>
    <name evidence="10" type="ORF">H0267_09755</name>
</gene>
<evidence type="ECO:0000313" key="10">
    <source>
        <dbReference type="EMBL" id="MBH0230495.1"/>
    </source>
</evidence>
<accession>A0A931HVD8</accession>
<feature type="transmembrane region" description="Helical" evidence="9">
    <location>
        <begin position="186"/>
        <end position="206"/>
    </location>
</feature>
<evidence type="ECO:0000256" key="2">
    <source>
        <dbReference type="ARBA" id="ARBA00008540"/>
    </source>
</evidence>
<feature type="transmembrane region" description="Helical" evidence="9">
    <location>
        <begin position="365"/>
        <end position="387"/>
    </location>
</feature>
<evidence type="ECO:0000256" key="6">
    <source>
        <dbReference type="ARBA" id="ARBA00022970"/>
    </source>
</evidence>
<dbReference type="PANTHER" id="PTHR30588:SF0">
    <property type="entry name" value="BRANCHED-CHAIN AMINO ACID PERMEASE BRNQ"/>
    <property type="match status" value="1"/>
</dbReference>
<feature type="transmembrane region" description="Helical" evidence="9">
    <location>
        <begin position="335"/>
        <end position="356"/>
    </location>
</feature>
<reference evidence="10 11" key="1">
    <citation type="journal article" date="2005" name="Int. J. Syst. Evol. Microbiol.">
        <title>Halobacillus yeomjeoni sp. nov., isolated from a marine solar saltern in Korea.</title>
        <authorList>
            <person name="Yoon J.H."/>
            <person name="Kang S.J."/>
            <person name="Lee C.H."/>
            <person name="Oh H.W."/>
            <person name="Oh T.K."/>
        </authorList>
    </citation>
    <scope>NUCLEOTIDE SEQUENCE [LARGE SCALE GENOMIC DNA]</scope>
    <source>
        <strain evidence="10 11">KCTC 3957</strain>
    </source>
</reference>
<evidence type="ECO:0000256" key="3">
    <source>
        <dbReference type="ARBA" id="ARBA00022448"/>
    </source>
</evidence>
<dbReference type="GO" id="GO:0005886">
    <property type="term" value="C:plasma membrane"/>
    <property type="evidence" value="ECO:0007669"/>
    <property type="project" value="UniProtKB-SubCell"/>
</dbReference>
<comment type="subcellular location">
    <subcellularLocation>
        <location evidence="1 9">Cell membrane</location>
        <topology evidence="1 9">Multi-pass membrane protein</topology>
    </subcellularLocation>
</comment>
<dbReference type="Pfam" id="PF05525">
    <property type="entry name" value="Branch_AA_trans"/>
    <property type="match status" value="1"/>
</dbReference>
<evidence type="ECO:0000256" key="9">
    <source>
        <dbReference type="RuleBase" id="RU362122"/>
    </source>
</evidence>
<keyword evidence="8 9" id="KW-0472">Membrane</keyword>
<dbReference type="NCBIfam" id="TIGR00796">
    <property type="entry name" value="livcs"/>
    <property type="match status" value="1"/>
</dbReference>
<feature type="transmembrane region" description="Helical" evidence="9">
    <location>
        <begin position="276"/>
        <end position="298"/>
    </location>
</feature>
<feature type="transmembrane region" description="Helical" evidence="9">
    <location>
        <begin position="146"/>
        <end position="166"/>
    </location>
</feature>
<keyword evidence="4" id="KW-1003">Cell membrane</keyword>
<keyword evidence="5 9" id="KW-0812">Transmembrane</keyword>
<organism evidence="10 11">
    <name type="scientific">Halobacillus yeomjeoni</name>
    <dbReference type="NCBI Taxonomy" id="311194"/>
    <lineage>
        <taxon>Bacteria</taxon>
        <taxon>Bacillati</taxon>
        <taxon>Bacillota</taxon>
        <taxon>Bacilli</taxon>
        <taxon>Bacillales</taxon>
        <taxon>Bacillaceae</taxon>
        <taxon>Halobacillus</taxon>
    </lineage>
</organism>
<dbReference type="Proteomes" id="UP000614490">
    <property type="component" value="Unassembled WGS sequence"/>
</dbReference>
<dbReference type="GO" id="GO:0005304">
    <property type="term" value="F:L-valine transmembrane transporter activity"/>
    <property type="evidence" value="ECO:0007669"/>
    <property type="project" value="TreeGrafter"/>
</dbReference>
<dbReference type="GO" id="GO:0015188">
    <property type="term" value="F:L-isoleucine transmembrane transporter activity"/>
    <property type="evidence" value="ECO:0007669"/>
    <property type="project" value="TreeGrafter"/>
</dbReference>
<dbReference type="EMBL" id="JADZSC010000002">
    <property type="protein sequence ID" value="MBH0230495.1"/>
    <property type="molecule type" value="Genomic_DNA"/>
</dbReference>
<feature type="transmembrane region" description="Helical" evidence="9">
    <location>
        <begin position="227"/>
        <end position="247"/>
    </location>
</feature>
<keyword evidence="7 9" id="KW-1133">Transmembrane helix</keyword>
<evidence type="ECO:0000256" key="7">
    <source>
        <dbReference type="ARBA" id="ARBA00022989"/>
    </source>
</evidence>
<evidence type="ECO:0000256" key="5">
    <source>
        <dbReference type="ARBA" id="ARBA00022692"/>
    </source>
</evidence>
<dbReference type="GO" id="GO:0015820">
    <property type="term" value="P:L-leucine transport"/>
    <property type="evidence" value="ECO:0007669"/>
    <property type="project" value="TreeGrafter"/>
</dbReference>
<protein>
    <recommendedName>
        <fullName evidence="9">Branched-chain amino acid transport system carrier protein</fullName>
    </recommendedName>
</protein>
<dbReference type="InterPro" id="IPR004685">
    <property type="entry name" value="Brnchd-chn_aa_trnsp_Livcs"/>
</dbReference>
<feature type="transmembrane region" description="Helical" evidence="9">
    <location>
        <begin position="407"/>
        <end position="426"/>
    </location>
</feature>